<gene>
    <name evidence="2" type="ORF">NCTC949_01476</name>
</gene>
<name>A0AB38VSP6_9CORY</name>
<accession>A0AB38VSP6</accession>
<feature type="region of interest" description="Disordered" evidence="1">
    <location>
        <begin position="1"/>
        <end position="35"/>
    </location>
</feature>
<organism evidence="2 3">
    <name type="scientific">Corynebacterium kutscheri</name>
    <dbReference type="NCBI Taxonomy" id="35755"/>
    <lineage>
        <taxon>Bacteria</taxon>
        <taxon>Bacillati</taxon>
        <taxon>Actinomycetota</taxon>
        <taxon>Actinomycetes</taxon>
        <taxon>Mycobacteriales</taxon>
        <taxon>Corynebacteriaceae</taxon>
        <taxon>Corynebacterium</taxon>
    </lineage>
</organism>
<sequence length="35" mass="3932">MPGPPPKKDARRRNARPDWQTLPAGGAREEHLRGL</sequence>
<dbReference type="EMBL" id="LR134377">
    <property type="protein sequence ID" value="VEH07001.1"/>
    <property type="molecule type" value="Genomic_DNA"/>
</dbReference>
<evidence type="ECO:0000313" key="3">
    <source>
        <dbReference type="Proteomes" id="UP000271380"/>
    </source>
</evidence>
<reference evidence="2 3" key="1">
    <citation type="submission" date="2018-12" db="EMBL/GenBank/DDBJ databases">
        <authorList>
            <consortium name="Pathogen Informatics"/>
        </authorList>
    </citation>
    <scope>NUCLEOTIDE SEQUENCE [LARGE SCALE GENOMIC DNA]</scope>
    <source>
        <strain evidence="2 3">NCTC949</strain>
    </source>
</reference>
<proteinExistence type="predicted"/>
<dbReference type="Proteomes" id="UP000271380">
    <property type="component" value="Chromosome"/>
</dbReference>
<evidence type="ECO:0000256" key="1">
    <source>
        <dbReference type="SAM" id="MobiDB-lite"/>
    </source>
</evidence>
<evidence type="ECO:0000313" key="2">
    <source>
        <dbReference type="EMBL" id="VEH07001.1"/>
    </source>
</evidence>
<dbReference type="AlphaFoldDB" id="A0AB38VSP6"/>
<protein>
    <submittedName>
        <fullName evidence="2">Uncharacterized protein</fullName>
    </submittedName>
</protein>